<keyword evidence="2" id="KW-1185">Reference proteome</keyword>
<name>A0A2K8SI32_9NOSO</name>
<dbReference type="Proteomes" id="UP000232003">
    <property type="component" value="Chromosome"/>
</dbReference>
<dbReference type="AlphaFoldDB" id="A0A2K8SI32"/>
<accession>A0A2K8SI32</accession>
<gene>
    <name evidence="1" type="ORF">COO91_00985</name>
</gene>
<dbReference type="RefSeq" id="WP_225912429.1">
    <property type="nucleotide sequence ID" value="NZ_CAWNNC010000001.1"/>
</dbReference>
<dbReference type="InterPro" id="IPR046229">
    <property type="entry name" value="TnpC-like"/>
</dbReference>
<evidence type="ECO:0000313" key="2">
    <source>
        <dbReference type="Proteomes" id="UP000232003"/>
    </source>
</evidence>
<reference evidence="1 2" key="1">
    <citation type="submission" date="2017-11" db="EMBL/GenBank/DDBJ databases">
        <title>Complete genome of a free-living desiccation-tolerant cyanobacterium and its photosynthetic adaptation to extreme terrestrial habitat.</title>
        <authorList>
            <person name="Shang J."/>
        </authorList>
    </citation>
    <scope>NUCLEOTIDE SEQUENCE [LARGE SCALE GENOMIC DNA]</scope>
    <source>
        <strain evidence="1 2">CCNUN1</strain>
    </source>
</reference>
<dbReference type="Pfam" id="PF19776">
    <property type="entry name" value="DUF6262"/>
    <property type="match status" value="1"/>
</dbReference>
<evidence type="ECO:0000313" key="1">
    <source>
        <dbReference type="EMBL" id="AUB35126.1"/>
    </source>
</evidence>
<dbReference type="EMBL" id="CP024785">
    <property type="protein sequence ID" value="AUB35126.1"/>
    <property type="molecule type" value="Genomic_DNA"/>
</dbReference>
<organism evidence="1 2">
    <name type="scientific">Nostoc flagelliforme CCNUN1</name>
    <dbReference type="NCBI Taxonomy" id="2038116"/>
    <lineage>
        <taxon>Bacteria</taxon>
        <taxon>Bacillati</taxon>
        <taxon>Cyanobacteriota</taxon>
        <taxon>Cyanophyceae</taxon>
        <taxon>Nostocales</taxon>
        <taxon>Nostocaceae</taxon>
        <taxon>Nostoc</taxon>
    </lineage>
</organism>
<sequence length="206" mass="23699">MIPIQRHKTKNYSPAQSLESAVILFLYRENRALLFRPEQKQVFAVGERFMNSGKIRRIAALSNASVEKKRLATEATDKAIRNLTSLNQSITVANVARLAGVSTSYIYKYPELKERIDSLKNQQIPVRTSQKVASNSSQTTIIYTLREEIKRLNIMLGESKNANQLLIGKIYQQPETQNIVEYFKDENKKQVQQIQELQNEIDIIKQ</sequence>
<protein>
    <submittedName>
        <fullName evidence="1">Transposase</fullName>
    </submittedName>
</protein>
<dbReference type="KEGG" id="nfl:COO91_00985"/>
<proteinExistence type="predicted"/>